<dbReference type="HOGENOM" id="CLU_006019_2_0_1"/>
<accession>A0A067NBD9</accession>
<organism evidence="5 6">
    <name type="scientific">Pleurotus ostreatus (strain PC15)</name>
    <name type="common">Oyster mushroom</name>
    <dbReference type="NCBI Taxonomy" id="1137138"/>
    <lineage>
        <taxon>Eukaryota</taxon>
        <taxon>Fungi</taxon>
        <taxon>Dikarya</taxon>
        <taxon>Basidiomycota</taxon>
        <taxon>Agaricomycotina</taxon>
        <taxon>Agaricomycetes</taxon>
        <taxon>Agaricomycetidae</taxon>
        <taxon>Agaricales</taxon>
        <taxon>Pleurotineae</taxon>
        <taxon>Pleurotaceae</taxon>
        <taxon>Pleurotus</taxon>
    </lineage>
</organism>
<dbReference type="GO" id="GO:0006351">
    <property type="term" value="P:DNA-templated transcription"/>
    <property type="evidence" value="ECO:0007669"/>
    <property type="project" value="InterPro"/>
</dbReference>
<evidence type="ECO:0000256" key="1">
    <source>
        <dbReference type="ARBA" id="ARBA00022723"/>
    </source>
</evidence>
<name>A0A067NBD9_PLEO1</name>
<proteinExistence type="predicted"/>
<dbReference type="SMART" id="SM00906">
    <property type="entry name" value="Fungal_trans"/>
    <property type="match status" value="1"/>
</dbReference>
<dbReference type="InterPro" id="IPR001138">
    <property type="entry name" value="Zn2Cys6_DnaBD"/>
</dbReference>
<dbReference type="InParanoid" id="A0A067NBD9"/>
<dbReference type="PANTHER" id="PTHR46910:SF38">
    <property type="entry name" value="ZN(2)-C6 FUNGAL-TYPE DOMAIN-CONTAINING PROTEIN"/>
    <property type="match status" value="1"/>
</dbReference>
<evidence type="ECO:0000256" key="2">
    <source>
        <dbReference type="ARBA" id="ARBA00023242"/>
    </source>
</evidence>
<feature type="compositionally biased region" description="Polar residues" evidence="3">
    <location>
        <begin position="720"/>
        <end position="729"/>
    </location>
</feature>
<dbReference type="AlphaFoldDB" id="A0A067NBD9"/>
<dbReference type="GO" id="GO:0003677">
    <property type="term" value="F:DNA binding"/>
    <property type="evidence" value="ECO:0007669"/>
    <property type="project" value="InterPro"/>
</dbReference>
<keyword evidence="2" id="KW-0539">Nucleus</keyword>
<dbReference type="CDD" id="cd12148">
    <property type="entry name" value="fungal_TF_MHR"/>
    <property type="match status" value="1"/>
</dbReference>
<gene>
    <name evidence="5" type="ORF">PLEOSDRAFT_1047166</name>
</gene>
<protein>
    <recommendedName>
        <fullName evidence="4">Zn(2)-C6 fungal-type domain-containing protein</fullName>
    </recommendedName>
</protein>
<dbReference type="PANTHER" id="PTHR46910">
    <property type="entry name" value="TRANSCRIPTION FACTOR PDR1"/>
    <property type="match status" value="1"/>
</dbReference>
<dbReference type="Pfam" id="PF04082">
    <property type="entry name" value="Fungal_trans"/>
    <property type="match status" value="1"/>
</dbReference>
<dbReference type="OrthoDB" id="4456959at2759"/>
<dbReference type="Proteomes" id="UP000027073">
    <property type="component" value="Unassembled WGS sequence"/>
</dbReference>
<dbReference type="VEuPathDB" id="FungiDB:PLEOSDRAFT_1047166"/>
<dbReference type="InterPro" id="IPR050987">
    <property type="entry name" value="AtrR-like"/>
</dbReference>
<dbReference type="STRING" id="1137138.A0A067NBD9"/>
<evidence type="ECO:0000259" key="4">
    <source>
        <dbReference type="PROSITE" id="PS50048"/>
    </source>
</evidence>
<dbReference type="InterPro" id="IPR036864">
    <property type="entry name" value="Zn2-C6_fun-type_DNA-bd_sf"/>
</dbReference>
<dbReference type="EMBL" id="KL198011">
    <property type="protein sequence ID" value="KDQ24270.1"/>
    <property type="molecule type" value="Genomic_DNA"/>
</dbReference>
<dbReference type="Gene3D" id="4.10.240.10">
    <property type="entry name" value="Zn(2)-C6 fungal-type DNA-binding domain"/>
    <property type="match status" value="1"/>
</dbReference>
<dbReference type="GO" id="GO:0008270">
    <property type="term" value="F:zinc ion binding"/>
    <property type="evidence" value="ECO:0007669"/>
    <property type="project" value="InterPro"/>
</dbReference>
<dbReference type="SUPFAM" id="SSF57701">
    <property type="entry name" value="Zn2/Cys6 DNA-binding domain"/>
    <property type="match status" value="1"/>
</dbReference>
<evidence type="ECO:0000313" key="5">
    <source>
        <dbReference type="EMBL" id="KDQ24270.1"/>
    </source>
</evidence>
<evidence type="ECO:0000313" key="6">
    <source>
        <dbReference type="Proteomes" id="UP000027073"/>
    </source>
</evidence>
<dbReference type="SMART" id="SM00066">
    <property type="entry name" value="GAL4"/>
    <property type="match status" value="1"/>
</dbReference>
<dbReference type="PROSITE" id="PS50048">
    <property type="entry name" value="ZN2_CY6_FUNGAL_2"/>
    <property type="match status" value="1"/>
</dbReference>
<feature type="compositionally biased region" description="Polar residues" evidence="3">
    <location>
        <begin position="685"/>
        <end position="700"/>
    </location>
</feature>
<reference evidence="6" key="1">
    <citation type="journal article" date="2014" name="Proc. Natl. Acad. Sci. U.S.A.">
        <title>Extensive sampling of basidiomycete genomes demonstrates inadequacy of the white-rot/brown-rot paradigm for wood decay fungi.</title>
        <authorList>
            <person name="Riley R."/>
            <person name="Salamov A.A."/>
            <person name="Brown D.W."/>
            <person name="Nagy L.G."/>
            <person name="Floudas D."/>
            <person name="Held B.W."/>
            <person name="Levasseur A."/>
            <person name="Lombard V."/>
            <person name="Morin E."/>
            <person name="Otillar R."/>
            <person name="Lindquist E.A."/>
            <person name="Sun H."/>
            <person name="LaButti K.M."/>
            <person name="Schmutz J."/>
            <person name="Jabbour D."/>
            <person name="Luo H."/>
            <person name="Baker S.E."/>
            <person name="Pisabarro A.G."/>
            <person name="Walton J.D."/>
            <person name="Blanchette R.A."/>
            <person name="Henrissat B."/>
            <person name="Martin F."/>
            <person name="Cullen D."/>
            <person name="Hibbett D.S."/>
            <person name="Grigoriev I.V."/>
        </authorList>
    </citation>
    <scope>NUCLEOTIDE SEQUENCE [LARGE SCALE GENOMIC DNA]</scope>
    <source>
        <strain evidence="6">PC15</strain>
    </source>
</reference>
<sequence>MSSNEDEGDGSSYLQNAKKRRIQRACDICRRKKSTYRDGSQMPGNRCSNCIAYSFECSYVEAARKRGPPKGYVESLENRLEKMEKLLKRLYPEGDFSKDLDQFFETSGEAGTPICAPMSPDPNLSKSPTEFASNVIRSMGEVQSRTMIPDDDDDLGHVVLEEDLGGLEITDQIRNRFFGKSSGAMLLQAAMDLKDEYTGQPKRAFPHPNILSRRRDEFWSRPDWEPFVSEPKNPDYIFPDPDLIPPLVDAYFKYYNIFFPLLHRPTFERGIAEGLHLTNDTFAGVVLLVCANGARYSNDPRVLLEGNSPHSSGWKWFTQIQMVRKSLLAPPTLYDLQFYCLTVQFLQGSSAPHACWIMVGIGIRLAQDVGAHRRKAHTHKLSVEDELWKRAFWVLVAMDRVISTILGRPVAIQDEDFDLDLPMEVDDEYWEHPDPDQAFKQPPNKPSLVTFFNCYLRLNQVLGIALRTIYSINKSKILLGFVGAQWEQHIVAELDSALNKWVDSVPDHLRWDPNREDLDFFSQSAMLYTHYYHLQILIHRPFIRKPSPLAFPSMAICTNAARTCSHIVDINSRRCLEPQPHLMSAAFTAGVVLLLNIWAGKRSGLTTDPKKEMADVHKCMKMLRSSEKRQDPDCWSSMVGRYYLYTYLPTDLPSRDILYELASVGDLPLPQASPAPNKRERGSDSPASSTPEDASVTMSPPNMPRSLAGSRRIASKDPISLSSRGTSTMGLPIHSEELGRLPLHGEADPNSLIRTDNDMQAGTSTANANANANGFWYPSFAPQPPNMPGPSSNLGPVPSGELSLADQNIYEQLMMTTMRMPYNQQYQQPLSDPTLVNNRPLDPLMMQTSPSMPQQMTLDPDTIAMWTNAPSGFE</sequence>
<dbReference type="CDD" id="cd15486">
    <property type="entry name" value="ZIP_Sip4"/>
    <property type="match status" value="1"/>
</dbReference>
<feature type="region of interest" description="Disordered" evidence="3">
    <location>
        <begin position="668"/>
        <end position="732"/>
    </location>
</feature>
<dbReference type="CDD" id="cd00067">
    <property type="entry name" value="GAL4"/>
    <property type="match status" value="1"/>
</dbReference>
<dbReference type="GO" id="GO:0000981">
    <property type="term" value="F:DNA-binding transcription factor activity, RNA polymerase II-specific"/>
    <property type="evidence" value="ECO:0007669"/>
    <property type="project" value="InterPro"/>
</dbReference>
<dbReference type="InterPro" id="IPR007219">
    <property type="entry name" value="XnlR_reg_dom"/>
</dbReference>
<evidence type="ECO:0000256" key="3">
    <source>
        <dbReference type="SAM" id="MobiDB-lite"/>
    </source>
</evidence>
<feature type="domain" description="Zn(2)-C6 fungal-type" evidence="4">
    <location>
        <begin position="25"/>
        <end position="59"/>
    </location>
</feature>
<keyword evidence="1" id="KW-0479">Metal-binding</keyword>